<dbReference type="EMBL" id="JAEAOA010001582">
    <property type="protein sequence ID" value="KAK3611179.1"/>
    <property type="molecule type" value="Genomic_DNA"/>
</dbReference>
<gene>
    <name evidence="1" type="ORF">CHS0354_026586</name>
</gene>
<sequence>MYYNIWPTTISCLETGGATESKPELSLSKLISSSSLSLQTARSVEDASEDDGWPDECKVKLVGCS</sequence>
<evidence type="ECO:0000313" key="2">
    <source>
        <dbReference type="Proteomes" id="UP001195483"/>
    </source>
</evidence>
<feature type="non-terminal residue" evidence="1">
    <location>
        <position position="65"/>
    </location>
</feature>
<reference evidence="1" key="1">
    <citation type="journal article" date="2021" name="Genome Biol. Evol.">
        <title>A High-Quality Reference Genome for a Parasitic Bivalve with Doubly Uniparental Inheritance (Bivalvia: Unionida).</title>
        <authorList>
            <person name="Smith C.H."/>
        </authorList>
    </citation>
    <scope>NUCLEOTIDE SEQUENCE</scope>
    <source>
        <strain evidence="1">CHS0354</strain>
    </source>
</reference>
<dbReference type="AlphaFoldDB" id="A0AAE0TJP4"/>
<reference evidence="1" key="2">
    <citation type="journal article" date="2021" name="Genome Biol. Evol.">
        <title>Developing a high-quality reference genome for a parasitic bivalve with doubly uniparental inheritance (Bivalvia: Unionida).</title>
        <authorList>
            <person name="Smith C.H."/>
        </authorList>
    </citation>
    <scope>NUCLEOTIDE SEQUENCE</scope>
    <source>
        <strain evidence="1">CHS0354</strain>
        <tissue evidence="1">Mantle</tissue>
    </source>
</reference>
<proteinExistence type="predicted"/>
<organism evidence="1 2">
    <name type="scientific">Potamilus streckersoni</name>
    <dbReference type="NCBI Taxonomy" id="2493646"/>
    <lineage>
        <taxon>Eukaryota</taxon>
        <taxon>Metazoa</taxon>
        <taxon>Spiralia</taxon>
        <taxon>Lophotrochozoa</taxon>
        <taxon>Mollusca</taxon>
        <taxon>Bivalvia</taxon>
        <taxon>Autobranchia</taxon>
        <taxon>Heteroconchia</taxon>
        <taxon>Palaeoheterodonta</taxon>
        <taxon>Unionida</taxon>
        <taxon>Unionoidea</taxon>
        <taxon>Unionidae</taxon>
        <taxon>Ambleminae</taxon>
        <taxon>Lampsilini</taxon>
        <taxon>Potamilus</taxon>
    </lineage>
</organism>
<reference evidence="1" key="3">
    <citation type="submission" date="2023-05" db="EMBL/GenBank/DDBJ databases">
        <authorList>
            <person name="Smith C.H."/>
        </authorList>
    </citation>
    <scope>NUCLEOTIDE SEQUENCE</scope>
    <source>
        <strain evidence="1">CHS0354</strain>
        <tissue evidence="1">Mantle</tissue>
    </source>
</reference>
<dbReference type="Proteomes" id="UP001195483">
    <property type="component" value="Unassembled WGS sequence"/>
</dbReference>
<name>A0AAE0TJP4_9BIVA</name>
<keyword evidence="2" id="KW-1185">Reference proteome</keyword>
<evidence type="ECO:0000313" key="1">
    <source>
        <dbReference type="EMBL" id="KAK3611179.1"/>
    </source>
</evidence>
<comment type="caution">
    <text evidence="1">The sequence shown here is derived from an EMBL/GenBank/DDBJ whole genome shotgun (WGS) entry which is preliminary data.</text>
</comment>
<protein>
    <submittedName>
        <fullName evidence="1">Uncharacterized protein</fullName>
    </submittedName>
</protein>
<accession>A0AAE0TJP4</accession>